<dbReference type="Proteomes" id="UP000027195">
    <property type="component" value="Unassembled WGS sequence"/>
</dbReference>
<name>A0A067MIM6_BOTB1</name>
<proteinExistence type="predicted"/>
<sequence>MPITRTQSGKLPPPPVIDVDADSDSSLTELESINGIDSDIGISGGSDLDDPLSFIGARGKPPAKRARKGIGSASKGPQKTVRKRGGKLSQLPLMPLDILYEVFGHVGPAELISLSRANKPFRRILMSKRSMKLWQDAIEDAGVPECPTDLSEPAWANLIFGGLQCQSCGIKGVAKIDFYLRRRLCNSCKKRSLLYSVKFKSRFPDFDPTIMELIPYTNTGGWAHGHASNSKFFWISDIYEMSQMLGVYQSDVHMRKPGAKKALDDFQASRMEHVAAIIISAHRFVTWHNDAGNERIGTARQAKQERKDAIIARFVGLGYHRDDAKQVVDRDEGRSDRLLTEKIWARVRQQLEPALEELKAKRRVREREDLVRARQQSLRTLYKDFKKRLVPSQWANLPSDADLLQFAESKHLVNLETDDPLSESDLASLMEELPALTSSWIERRRDEVSRKIPGGAPNTGFGGPSNDVDGAVDPESLEAATSIFVCGTERCDVRSLTFSHNGREPLVGLSHALSHVCFRPTYYHWGGQREIDPTYTSQLIFSDRGFTAMSSLLEALGLGSKRVMRAYLDREDPRLVCMACKRKPMNGGTGRMAWSWIECISHYLSVERSHGVPKWRQLTPEQTRHVKQQEGLGQFLEDRELWTCNHCSAHFENLKTKQQVIDHVKQVHEIPRPSEGTDFFIDPRAKRPPAQRVMVLMQDPHPPPAHHVPYTPTGQLPPKYSNYICKQCPTSSTRRFGGRGIADHLRAKHGITDPGPEHFGK</sequence>
<reference evidence="4" key="1">
    <citation type="journal article" date="2014" name="Proc. Natl. Acad. Sci. U.S.A.">
        <title>Extensive sampling of basidiomycete genomes demonstrates inadequacy of the white-rot/brown-rot paradigm for wood decay fungi.</title>
        <authorList>
            <person name="Riley R."/>
            <person name="Salamov A.A."/>
            <person name="Brown D.W."/>
            <person name="Nagy L.G."/>
            <person name="Floudas D."/>
            <person name="Held B.W."/>
            <person name="Levasseur A."/>
            <person name="Lombard V."/>
            <person name="Morin E."/>
            <person name="Otillar R."/>
            <person name="Lindquist E.A."/>
            <person name="Sun H."/>
            <person name="LaButti K.M."/>
            <person name="Schmutz J."/>
            <person name="Jabbour D."/>
            <person name="Luo H."/>
            <person name="Baker S.E."/>
            <person name="Pisabarro A.G."/>
            <person name="Walton J.D."/>
            <person name="Blanchette R.A."/>
            <person name="Henrissat B."/>
            <person name="Martin F."/>
            <person name="Cullen D."/>
            <person name="Hibbett D.S."/>
            <person name="Grigoriev I.V."/>
        </authorList>
    </citation>
    <scope>NUCLEOTIDE SEQUENCE [LARGE SCALE GENOMIC DNA]</scope>
    <source>
        <strain evidence="4">FD-172 SS1</strain>
    </source>
</reference>
<feature type="domain" description="F-box" evidence="2">
    <location>
        <begin position="88"/>
        <end position="137"/>
    </location>
</feature>
<feature type="region of interest" description="Disordered" evidence="1">
    <location>
        <begin position="1"/>
        <end position="24"/>
    </location>
</feature>
<dbReference type="InterPro" id="IPR001810">
    <property type="entry name" value="F-box_dom"/>
</dbReference>
<gene>
    <name evidence="3" type="ORF">BOTBODRAFT_290130</name>
</gene>
<evidence type="ECO:0000256" key="1">
    <source>
        <dbReference type="SAM" id="MobiDB-lite"/>
    </source>
</evidence>
<evidence type="ECO:0000313" key="3">
    <source>
        <dbReference type="EMBL" id="KDQ15359.1"/>
    </source>
</evidence>
<dbReference type="AlphaFoldDB" id="A0A067MIM6"/>
<feature type="region of interest" description="Disordered" evidence="1">
    <location>
        <begin position="57"/>
        <end position="85"/>
    </location>
</feature>
<accession>A0A067MIM6</accession>
<dbReference type="SUPFAM" id="SSF81383">
    <property type="entry name" value="F-box domain"/>
    <property type="match status" value="1"/>
</dbReference>
<keyword evidence="4" id="KW-1185">Reference proteome</keyword>
<evidence type="ECO:0000313" key="4">
    <source>
        <dbReference type="Proteomes" id="UP000027195"/>
    </source>
</evidence>
<dbReference type="InParanoid" id="A0A067MIM6"/>
<organism evidence="3 4">
    <name type="scientific">Botryobasidium botryosum (strain FD-172 SS1)</name>
    <dbReference type="NCBI Taxonomy" id="930990"/>
    <lineage>
        <taxon>Eukaryota</taxon>
        <taxon>Fungi</taxon>
        <taxon>Dikarya</taxon>
        <taxon>Basidiomycota</taxon>
        <taxon>Agaricomycotina</taxon>
        <taxon>Agaricomycetes</taxon>
        <taxon>Cantharellales</taxon>
        <taxon>Botryobasidiaceae</taxon>
        <taxon>Botryobasidium</taxon>
    </lineage>
</organism>
<dbReference type="CDD" id="cd09917">
    <property type="entry name" value="F-box_SF"/>
    <property type="match status" value="1"/>
</dbReference>
<dbReference type="PROSITE" id="PS50181">
    <property type="entry name" value="FBOX"/>
    <property type="match status" value="1"/>
</dbReference>
<dbReference type="HOGENOM" id="CLU_010790_5_0_1"/>
<dbReference type="InterPro" id="IPR036047">
    <property type="entry name" value="F-box-like_dom_sf"/>
</dbReference>
<protein>
    <recommendedName>
        <fullName evidence="2">F-box domain-containing protein</fullName>
    </recommendedName>
</protein>
<dbReference type="Pfam" id="PF00646">
    <property type="entry name" value="F-box"/>
    <property type="match status" value="1"/>
</dbReference>
<dbReference type="EMBL" id="KL198032">
    <property type="protein sequence ID" value="KDQ15359.1"/>
    <property type="molecule type" value="Genomic_DNA"/>
</dbReference>
<dbReference type="OrthoDB" id="2322499at2759"/>
<dbReference type="STRING" id="930990.A0A067MIM6"/>
<evidence type="ECO:0000259" key="2">
    <source>
        <dbReference type="PROSITE" id="PS50181"/>
    </source>
</evidence>